<reference evidence="6" key="2">
    <citation type="submission" date="2025-08" db="UniProtKB">
        <authorList>
            <consortium name="Ensembl"/>
        </authorList>
    </citation>
    <scope>IDENTIFICATION</scope>
</reference>
<keyword evidence="2" id="KW-0819">tRNA processing</keyword>
<dbReference type="InterPro" id="IPR020094">
    <property type="entry name" value="TruA/RsuA/RluB/E/F_N"/>
</dbReference>
<dbReference type="InterPro" id="IPR020097">
    <property type="entry name" value="PsdUridine_synth_TruA_a/b_dom"/>
</dbReference>
<keyword evidence="3" id="KW-0413">Isomerase</keyword>
<keyword evidence="7" id="KW-1185">Reference proteome</keyword>
<protein>
    <submittedName>
        <fullName evidence="6">Pseudouridylate synthase 3</fullName>
    </submittedName>
</protein>
<dbReference type="CDD" id="cd02569">
    <property type="entry name" value="PseudoU_synth_ScPus3"/>
    <property type="match status" value="1"/>
</dbReference>
<name>A0A8C4XHI7_ERPCA</name>
<evidence type="ECO:0000313" key="7">
    <source>
        <dbReference type="Proteomes" id="UP000694620"/>
    </source>
</evidence>
<sequence length="515" mass="58629">MSTEALMQRVRELEAEVGRLRAMMRGVEREVGDRKRAREAGHKEEDAMEKKTKKGEELGNSPLLKTPEEPSEHADHCEGTVKEEGHQGVWAEGWQRAPLQDTEEMREAGAKASGKCNDSSKKSTKKVPREFDFEAHPRRHVALRLAYWGWNYQGFACQENTENTVEAKLFEALVKTRLIKGRQSSNYHRCGRTDKGVSAFSQVISIDLRSTQFSGVGVMPPNKESSTSAKSVPEMPYTKMLNRVLPEDIRVLGWAPVPADFSARFDCQSRTYRYYFPRGNLDIELMARAAKRFEGTQDFRNVCKMDVGNGVLKFERTILCAEIRPIGLPPGHGGVPYELFVFEVTGLAFLYHQVRCMMAILLLIGQKLEDVEIIDQLLDVDSNPRKPQYSMAVDFPLVLYRCSFPGLSWQDEDPELSQSVLSRFQQQWVELAVKAEIVRDVIRGLPSAAGASFTHCPLVEGSRARHYCPLLQRPLCESLESRIDHFVRRGRLEKEEESGDLFPQYRQSRNKNPKK</sequence>
<evidence type="ECO:0000256" key="2">
    <source>
        <dbReference type="ARBA" id="ARBA00022694"/>
    </source>
</evidence>
<dbReference type="GO" id="GO:0031119">
    <property type="term" value="P:tRNA pseudouridine synthesis"/>
    <property type="evidence" value="ECO:0007669"/>
    <property type="project" value="TreeGrafter"/>
</dbReference>
<dbReference type="CTD" id="83480"/>
<evidence type="ECO:0000256" key="3">
    <source>
        <dbReference type="ARBA" id="ARBA00023235"/>
    </source>
</evidence>
<dbReference type="InterPro" id="IPR020103">
    <property type="entry name" value="PsdUridine_synth_cat_dom_sf"/>
</dbReference>
<gene>
    <name evidence="6" type="primary">PUS3</name>
    <name evidence="6" type="synonym">pus3</name>
</gene>
<dbReference type="Ensembl" id="ENSECRT00000031939.1">
    <property type="protein sequence ID" value="ENSECRP00000031278.1"/>
    <property type="gene ID" value="ENSECRG00000021194.1"/>
</dbReference>
<dbReference type="SUPFAM" id="SSF55120">
    <property type="entry name" value="Pseudouridine synthase"/>
    <property type="match status" value="1"/>
</dbReference>
<evidence type="ECO:0000256" key="1">
    <source>
        <dbReference type="ARBA" id="ARBA00009375"/>
    </source>
</evidence>
<dbReference type="Gene3D" id="3.30.70.580">
    <property type="entry name" value="Pseudouridine synthase I, catalytic domain, N-terminal subdomain"/>
    <property type="match status" value="1"/>
</dbReference>
<dbReference type="RefSeq" id="XP_051775020.1">
    <property type="nucleotide sequence ID" value="XM_051919060.1"/>
</dbReference>
<reference evidence="6" key="1">
    <citation type="submission" date="2021-06" db="EMBL/GenBank/DDBJ databases">
        <authorList>
            <consortium name="Wellcome Sanger Institute Data Sharing"/>
        </authorList>
    </citation>
    <scope>NUCLEOTIDE SEQUENCE [LARGE SCALE GENOMIC DNA]</scope>
</reference>
<dbReference type="GO" id="GO:0005634">
    <property type="term" value="C:nucleus"/>
    <property type="evidence" value="ECO:0007669"/>
    <property type="project" value="TreeGrafter"/>
</dbReference>
<dbReference type="Proteomes" id="UP000694620">
    <property type="component" value="Chromosome 14"/>
</dbReference>
<dbReference type="SMR" id="A0A8C4XHI7"/>
<dbReference type="GO" id="GO:0009982">
    <property type="term" value="F:pseudouridine synthase activity"/>
    <property type="evidence" value="ECO:0007669"/>
    <property type="project" value="InterPro"/>
</dbReference>
<dbReference type="PANTHER" id="PTHR11142:SF5">
    <property type="entry name" value="TRNA PSEUDOURIDINE(38_39) SYNTHASE"/>
    <property type="match status" value="1"/>
</dbReference>
<evidence type="ECO:0000256" key="4">
    <source>
        <dbReference type="SAM" id="MobiDB-lite"/>
    </source>
</evidence>
<dbReference type="Gene3D" id="3.30.70.660">
    <property type="entry name" value="Pseudouridine synthase I, catalytic domain, C-terminal subdomain"/>
    <property type="match status" value="1"/>
</dbReference>
<dbReference type="FunFam" id="3.30.70.580:FF:000007">
    <property type="entry name" value="tRNA pseudouridine synthase"/>
    <property type="match status" value="1"/>
</dbReference>
<comment type="similarity">
    <text evidence="1">Belongs to the tRNA pseudouridine synthase TruA family.</text>
</comment>
<organism evidence="6 7">
    <name type="scientific">Erpetoichthys calabaricus</name>
    <name type="common">Rope fish</name>
    <name type="synonym">Calamoichthys calabaricus</name>
    <dbReference type="NCBI Taxonomy" id="27687"/>
    <lineage>
        <taxon>Eukaryota</taxon>
        <taxon>Metazoa</taxon>
        <taxon>Chordata</taxon>
        <taxon>Craniata</taxon>
        <taxon>Vertebrata</taxon>
        <taxon>Euteleostomi</taxon>
        <taxon>Actinopterygii</taxon>
        <taxon>Polypteriformes</taxon>
        <taxon>Polypteridae</taxon>
        <taxon>Erpetoichthys</taxon>
    </lineage>
</organism>
<dbReference type="InterPro" id="IPR041707">
    <property type="entry name" value="Pus3-like"/>
</dbReference>
<dbReference type="PANTHER" id="PTHR11142">
    <property type="entry name" value="PSEUDOURIDYLATE SYNTHASE"/>
    <property type="match status" value="1"/>
</dbReference>
<dbReference type="GeneTree" id="ENSGT00950000183160"/>
<dbReference type="AlphaFoldDB" id="A0A8C4XHI7"/>
<dbReference type="GO" id="GO:0005737">
    <property type="term" value="C:cytoplasm"/>
    <property type="evidence" value="ECO:0007669"/>
    <property type="project" value="TreeGrafter"/>
</dbReference>
<dbReference type="GO" id="GO:1990481">
    <property type="term" value="P:mRNA pseudouridine synthesis"/>
    <property type="evidence" value="ECO:0007669"/>
    <property type="project" value="TreeGrafter"/>
</dbReference>
<dbReference type="Pfam" id="PF01416">
    <property type="entry name" value="PseudoU_synth_1"/>
    <property type="match status" value="1"/>
</dbReference>
<dbReference type="InterPro" id="IPR001406">
    <property type="entry name" value="PsdUridine_synth_TruA"/>
</dbReference>
<dbReference type="InterPro" id="IPR020095">
    <property type="entry name" value="PsdUridine_synth_TruA_C"/>
</dbReference>
<accession>A0A8C4XHI7</accession>
<feature type="region of interest" description="Disordered" evidence="4">
    <location>
        <begin position="29"/>
        <end position="126"/>
    </location>
</feature>
<feature type="region of interest" description="Disordered" evidence="4">
    <location>
        <begin position="495"/>
        <end position="515"/>
    </location>
</feature>
<evidence type="ECO:0000259" key="5">
    <source>
        <dbReference type="Pfam" id="PF01416"/>
    </source>
</evidence>
<dbReference type="GO" id="GO:0003723">
    <property type="term" value="F:RNA binding"/>
    <property type="evidence" value="ECO:0007669"/>
    <property type="project" value="InterPro"/>
</dbReference>
<reference evidence="6" key="3">
    <citation type="submission" date="2025-09" db="UniProtKB">
        <authorList>
            <consortium name="Ensembl"/>
        </authorList>
    </citation>
    <scope>IDENTIFICATION</scope>
</reference>
<dbReference type="NCBIfam" id="TIGR00071">
    <property type="entry name" value="hisT_truA"/>
    <property type="match status" value="1"/>
</dbReference>
<feature type="compositionally biased region" description="Basic and acidic residues" evidence="4">
    <location>
        <begin position="29"/>
        <end position="57"/>
    </location>
</feature>
<dbReference type="OrthoDB" id="25767at2759"/>
<feature type="compositionally biased region" description="Basic and acidic residues" evidence="4">
    <location>
        <begin position="66"/>
        <end position="86"/>
    </location>
</feature>
<dbReference type="HAMAP" id="MF_00171">
    <property type="entry name" value="TruA"/>
    <property type="match status" value="1"/>
</dbReference>
<evidence type="ECO:0000313" key="6">
    <source>
        <dbReference type="Ensembl" id="ENSECRP00000031278.1"/>
    </source>
</evidence>
<feature type="domain" description="Pseudouridine synthase I TruA alpha/beta" evidence="5">
    <location>
        <begin position="289"/>
        <end position="405"/>
    </location>
</feature>
<dbReference type="GeneID" id="114664989"/>
<proteinExistence type="inferred from homology"/>